<dbReference type="InterPro" id="IPR045270">
    <property type="entry name" value="STKc_AGC"/>
</dbReference>
<dbReference type="Pfam" id="PF00069">
    <property type="entry name" value="Pkinase"/>
    <property type="match status" value="1"/>
</dbReference>
<evidence type="ECO:0000313" key="12">
    <source>
        <dbReference type="EMBL" id="ETV79530.1"/>
    </source>
</evidence>
<dbReference type="InterPro" id="IPR000719">
    <property type="entry name" value="Prot_kinase_dom"/>
</dbReference>
<evidence type="ECO:0000259" key="11">
    <source>
        <dbReference type="PROSITE" id="PS51285"/>
    </source>
</evidence>
<evidence type="ECO:0000256" key="3">
    <source>
        <dbReference type="ARBA" id="ARBA00022553"/>
    </source>
</evidence>
<dbReference type="PROSITE" id="PS50003">
    <property type="entry name" value="PH_DOMAIN"/>
    <property type="match status" value="1"/>
</dbReference>
<dbReference type="SUPFAM" id="SSF56112">
    <property type="entry name" value="Protein kinase-like (PK-like)"/>
    <property type="match status" value="1"/>
</dbReference>
<dbReference type="PROSITE" id="PS00107">
    <property type="entry name" value="PROTEIN_KINASE_ATP"/>
    <property type="match status" value="1"/>
</dbReference>
<keyword evidence="4" id="KW-0808">Transferase</keyword>
<dbReference type="InterPro" id="IPR017441">
    <property type="entry name" value="Protein_kinase_ATP_BS"/>
</dbReference>
<dbReference type="InterPro" id="IPR011993">
    <property type="entry name" value="PH-like_dom_sf"/>
</dbReference>
<dbReference type="GO" id="GO:0005524">
    <property type="term" value="F:ATP binding"/>
    <property type="evidence" value="ECO:0007669"/>
    <property type="project" value="UniProtKB-UniRule"/>
</dbReference>
<organism evidence="12">
    <name type="scientific">Aphanomyces astaci</name>
    <name type="common">Crayfish plague agent</name>
    <dbReference type="NCBI Taxonomy" id="112090"/>
    <lineage>
        <taxon>Eukaryota</taxon>
        <taxon>Sar</taxon>
        <taxon>Stramenopiles</taxon>
        <taxon>Oomycota</taxon>
        <taxon>Saprolegniomycetes</taxon>
        <taxon>Saprolegniales</taxon>
        <taxon>Verrucalvaceae</taxon>
        <taxon>Aphanomyces</taxon>
    </lineage>
</organism>
<evidence type="ECO:0000256" key="4">
    <source>
        <dbReference type="ARBA" id="ARBA00022679"/>
    </source>
</evidence>
<dbReference type="InterPro" id="IPR011009">
    <property type="entry name" value="Kinase-like_dom_sf"/>
</dbReference>
<accession>W4GIJ4</accession>
<comment type="similarity">
    <text evidence="1">Belongs to the protein kinase superfamily. AGC Ser/Thr protein kinase family. RAC subfamily.</text>
</comment>
<gene>
    <name evidence="12" type="ORF">H257_07514</name>
</gene>
<dbReference type="Pfam" id="PF00169">
    <property type="entry name" value="PH"/>
    <property type="match status" value="1"/>
</dbReference>
<dbReference type="PROSITE" id="PS51285">
    <property type="entry name" value="AGC_KINASE_CTER"/>
    <property type="match status" value="1"/>
</dbReference>
<dbReference type="SMART" id="SM00233">
    <property type="entry name" value="PH"/>
    <property type="match status" value="1"/>
</dbReference>
<dbReference type="PROSITE" id="PS00108">
    <property type="entry name" value="PROTEIN_KINASE_ST"/>
    <property type="match status" value="1"/>
</dbReference>
<dbReference type="AlphaFoldDB" id="W4GIJ4"/>
<evidence type="ECO:0000259" key="9">
    <source>
        <dbReference type="PROSITE" id="PS50003"/>
    </source>
</evidence>
<evidence type="ECO:0000256" key="2">
    <source>
        <dbReference type="ARBA" id="ARBA00022527"/>
    </source>
</evidence>
<evidence type="ECO:0000256" key="8">
    <source>
        <dbReference type="PROSITE-ProRule" id="PRU10141"/>
    </source>
</evidence>
<dbReference type="Gene3D" id="2.30.29.30">
    <property type="entry name" value="Pleckstrin-homology domain (PH domain)/Phosphotyrosine-binding domain (PTB)"/>
    <property type="match status" value="1"/>
</dbReference>
<feature type="domain" description="Protein kinase" evidence="10">
    <location>
        <begin position="425"/>
        <end position="693"/>
    </location>
</feature>
<keyword evidence="3" id="KW-0597">Phosphoprotein</keyword>
<reference evidence="12" key="1">
    <citation type="submission" date="2013-12" db="EMBL/GenBank/DDBJ databases">
        <title>The Genome Sequence of Aphanomyces astaci APO3.</title>
        <authorList>
            <consortium name="The Broad Institute Genomics Platform"/>
            <person name="Russ C."/>
            <person name="Tyler B."/>
            <person name="van West P."/>
            <person name="Dieguez-Uribeondo J."/>
            <person name="Young S.K."/>
            <person name="Zeng Q."/>
            <person name="Gargeya S."/>
            <person name="Fitzgerald M."/>
            <person name="Abouelleil A."/>
            <person name="Alvarado L."/>
            <person name="Chapman S.B."/>
            <person name="Gainer-Dewar J."/>
            <person name="Goldberg J."/>
            <person name="Griggs A."/>
            <person name="Gujja S."/>
            <person name="Hansen M."/>
            <person name="Howarth C."/>
            <person name="Imamovic A."/>
            <person name="Ireland A."/>
            <person name="Larimer J."/>
            <person name="McCowan C."/>
            <person name="Murphy C."/>
            <person name="Pearson M."/>
            <person name="Poon T.W."/>
            <person name="Priest M."/>
            <person name="Roberts A."/>
            <person name="Saif S."/>
            <person name="Shea T."/>
            <person name="Sykes S."/>
            <person name="Wortman J."/>
            <person name="Nusbaum C."/>
            <person name="Birren B."/>
        </authorList>
    </citation>
    <scope>NUCLEOTIDE SEQUENCE [LARGE SCALE GENOMIC DNA]</scope>
    <source>
        <strain evidence="12">APO3</strain>
    </source>
</reference>
<dbReference type="VEuPathDB" id="FungiDB:H257_07514"/>
<dbReference type="GO" id="GO:0004674">
    <property type="term" value="F:protein serine/threonine kinase activity"/>
    <property type="evidence" value="ECO:0007669"/>
    <property type="project" value="UniProtKB-KW"/>
</dbReference>
<evidence type="ECO:0000256" key="5">
    <source>
        <dbReference type="ARBA" id="ARBA00022741"/>
    </source>
</evidence>
<dbReference type="CDD" id="cd05123">
    <property type="entry name" value="STKc_AGC"/>
    <property type="match status" value="1"/>
</dbReference>
<keyword evidence="6 12" id="KW-0418">Kinase</keyword>
<dbReference type="SMART" id="SM00220">
    <property type="entry name" value="S_TKc"/>
    <property type="match status" value="1"/>
</dbReference>
<dbReference type="EMBL" id="KI913128">
    <property type="protein sequence ID" value="ETV79530.1"/>
    <property type="molecule type" value="Genomic_DNA"/>
</dbReference>
<evidence type="ECO:0000256" key="1">
    <source>
        <dbReference type="ARBA" id="ARBA00006935"/>
    </source>
</evidence>
<dbReference type="FunFam" id="1.10.510.10:FF:000210">
    <property type="entry name" value="Non-specific serine/threonine protein kinase"/>
    <property type="match status" value="1"/>
</dbReference>
<dbReference type="Gene3D" id="1.10.510.10">
    <property type="entry name" value="Transferase(Phosphotransferase) domain 1"/>
    <property type="match status" value="1"/>
</dbReference>
<evidence type="ECO:0000256" key="7">
    <source>
        <dbReference type="ARBA" id="ARBA00022840"/>
    </source>
</evidence>
<dbReference type="SUPFAM" id="SSF50729">
    <property type="entry name" value="PH domain-like"/>
    <property type="match status" value="1"/>
</dbReference>
<evidence type="ECO:0000256" key="6">
    <source>
        <dbReference type="ARBA" id="ARBA00022777"/>
    </source>
</evidence>
<feature type="domain" description="PH" evidence="9">
    <location>
        <begin position="49"/>
        <end position="145"/>
    </location>
</feature>
<feature type="domain" description="AGC-kinase C-terminal" evidence="11">
    <location>
        <begin position="694"/>
        <end position="757"/>
    </location>
</feature>
<dbReference type="InterPro" id="IPR008271">
    <property type="entry name" value="Ser/Thr_kinase_AS"/>
</dbReference>
<keyword evidence="2" id="KW-0723">Serine/threonine-protein kinase</keyword>
<dbReference type="InterPro" id="IPR000961">
    <property type="entry name" value="AGC-kinase_C"/>
</dbReference>
<keyword evidence="5 8" id="KW-0547">Nucleotide-binding</keyword>
<dbReference type="Gene3D" id="3.30.200.20">
    <property type="entry name" value="Phosphorylase Kinase, domain 1"/>
    <property type="match status" value="1"/>
</dbReference>
<dbReference type="STRING" id="112090.W4GIJ4"/>
<feature type="binding site" evidence="8">
    <location>
        <position position="454"/>
    </location>
    <ligand>
        <name>ATP</name>
        <dbReference type="ChEBI" id="CHEBI:30616"/>
    </ligand>
</feature>
<protein>
    <submittedName>
        <fullName evidence="12">AGC/AKT protein kinase</fullName>
    </submittedName>
</protein>
<proteinExistence type="inferred from homology"/>
<dbReference type="GeneID" id="20809510"/>
<keyword evidence="7 8" id="KW-0067">ATP-binding</keyword>
<dbReference type="PROSITE" id="PS50011">
    <property type="entry name" value="PROTEIN_KINASE_DOM"/>
    <property type="match status" value="1"/>
</dbReference>
<evidence type="ECO:0000259" key="10">
    <source>
        <dbReference type="PROSITE" id="PS50011"/>
    </source>
</evidence>
<dbReference type="RefSeq" id="XP_009831371.1">
    <property type="nucleotide sequence ID" value="XM_009833069.1"/>
</dbReference>
<dbReference type="OrthoDB" id="185175at2759"/>
<sequence>MVGKASSSSSYRMSSSQMIATSRGSTSELEMAGTDSISLALHPFEDLFETDWEGYVWKQGHVVRNWRNRYGILTGTCFTYYSSKEHAMADFEKFKGRVTVTGAKKDPSRSNGFVVTTSIDKVFCMYTKTPIETELWIRMIEKAIQVAYFQASLAASAQLPDLILEGNVSSCSADTRHLQSSFANLSMSSNQHLSLSFNGHMHPNPATNVMRHSLGNFAPSRLSMSHYNPSFSGNAPPVPSIRSSVEWKSRNVSTTSHFYHLWTTVVANYESKMQHPTVCCNELLVLFPLCSLDIVVSIHFAIPALPSAVYYGREGVVDFLFSLSQVVTLSDMSLHRVTLSSRPNVLLVSGVGKITNKATKTTYACEWKDEVTLSPGGRVLSLKLYMEVDPAAFHATDVEERMARLKSNLKATSSKRVLSLSMQHFAVKKVLGQGTFGTVVLSERKTTGEIFAIKILDKSSMSSYDKVRTRTEMRILRDVYHPFIAPLRFSFQSQSRVFLGMEFYPGGSLYTHMNKFSEDGDQRIKLPIDLARIKFYAAQLVLALCHLHACDIVYRDLKPDNIMLDKEGNIALVDFGLSKTNVRSLEGARTMAGSPAYTAPELLKPKRSREYGKAVDWWCLGILIYEMMFARRPFHHPNVSVLYRLIDKDPVKFPGRIPISHDAKSLIVGLLEKDPHKRLGAHHASDILTHPFFKGMAWDQVLKKKVSPPWKPDTTKDLSRRTNVDLGRIVMSKTPPPSTSMFSFFGWKPMDTLTKPKPNPIANPDAAGEFGRFSYVCDSTPSFLVDEDDMLEAAFSGRRSVQLEALAVEA</sequence>
<dbReference type="PANTHER" id="PTHR24351">
    <property type="entry name" value="RIBOSOMAL PROTEIN S6 KINASE"/>
    <property type="match status" value="1"/>
</dbReference>
<dbReference type="InterPro" id="IPR001849">
    <property type="entry name" value="PH_domain"/>
</dbReference>
<name>W4GIJ4_APHAT</name>